<dbReference type="CDD" id="cd05233">
    <property type="entry name" value="SDR_c"/>
    <property type="match status" value="1"/>
</dbReference>
<dbReference type="Proteomes" id="UP000319818">
    <property type="component" value="Unassembled WGS sequence"/>
</dbReference>
<dbReference type="GO" id="GO:0016491">
    <property type="term" value="F:oxidoreductase activity"/>
    <property type="evidence" value="ECO:0007669"/>
    <property type="project" value="UniProtKB-KW"/>
</dbReference>
<dbReference type="PANTHER" id="PTHR43477:SF1">
    <property type="entry name" value="DIHYDROANTICAPSIN 7-DEHYDROGENASE"/>
    <property type="match status" value="1"/>
</dbReference>
<comment type="caution">
    <text evidence="3">The sequence shown here is derived from an EMBL/GenBank/DDBJ whole genome shotgun (WGS) entry which is preliminary data.</text>
</comment>
<organism evidence="3 4">
    <name type="scientific">Pseudonocardia cypriaca</name>
    <dbReference type="NCBI Taxonomy" id="882449"/>
    <lineage>
        <taxon>Bacteria</taxon>
        <taxon>Bacillati</taxon>
        <taxon>Actinomycetota</taxon>
        <taxon>Actinomycetes</taxon>
        <taxon>Pseudonocardiales</taxon>
        <taxon>Pseudonocardiaceae</taxon>
        <taxon>Pseudonocardia</taxon>
    </lineage>
</organism>
<evidence type="ECO:0000313" key="4">
    <source>
        <dbReference type="Proteomes" id="UP000319818"/>
    </source>
</evidence>
<protein>
    <submittedName>
        <fullName evidence="3">NAD(P)-dependent dehydrogenase (Short-subunit alcohol dehydrogenase family)</fullName>
    </submittedName>
</protein>
<evidence type="ECO:0000256" key="2">
    <source>
        <dbReference type="ARBA" id="ARBA00023002"/>
    </source>
</evidence>
<dbReference type="RefSeq" id="WP_142103879.1">
    <property type="nucleotide sequence ID" value="NZ_VFPH01000002.1"/>
</dbReference>
<dbReference type="InterPro" id="IPR036291">
    <property type="entry name" value="NAD(P)-bd_dom_sf"/>
</dbReference>
<dbReference type="InterPro" id="IPR002347">
    <property type="entry name" value="SDR_fam"/>
</dbReference>
<accession>A0A543FT16</accession>
<dbReference type="EMBL" id="VFPH01000002">
    <property type="protein sequence ID" value="TQM36988.1"/>
    <property type="molecule type" value="Genomic_DNA"/>
</dbReference>
<sequence>MDLQLHGTTAFVTGGAQGIGLAIADRLCAEGVRLAVADIDGDLLHKNDERWTVDGRPPLLITVDLSTAEGVASAVESTLAGFDGPPHIVVNNVGVAVSRDFADIDDAGWQRTFDTNFMSYVRVSRALLPRMGGGAVVNIASDLAKQPEVVPADYGAMKAAVLHLTKVLALRYAPAVRTNAVLPGPVWTGLWSRPGGLVDLLAAEYGTDRDTALARYLKDRQLTFGIADPEDVADMVAFLVSPRTGRINGSAFDIGGTVRSLI</sequence>
<keyword evidence="4" id="KW-1185">Reference proteome</keyword>
<evidence type="ECO:0000313" key="3">
    <source>
        <dbReference type="EMBL" id="TQM36988.1"/>
    </source>
</evidence>
<dbReference type="AlphaFoldDB" id="A0A543FT16"/>
<evidence type="ECO:0000256" key="1">
    <source>
        <dbReference type="ARBA" id="ARBA00006484"/>
    </source>
</evidence>
<comment type="similarity">
    <text evidence="1">Belongs to the short-chain dehydrogenases/reductases (SDR) family.</text>
</comment>
<dbReference type="PANTHER" id="PTHR43477">
    <property type="entry name" value="DIHYDROANTICAPSIN 7-DEHYDROGENASE"/>
    <property type="match status" value="1"/>
</dbReference>
<gene>
    <name evidence="3" type="ORF">FB388_4185</name>
</gene>
<dbReference type="InterPro" id="IPR051122">
    <property type="entry name" value="SDR_DHRS6-like"/>
</dbReference>
<dbReference type="Pfam" id="PF13561">
    <property type="entry name" value="adh_short_C2"/>
    <property type="match status" value="1"/>
</dbReference>
<keyword evidence="2" id="KW-0560">Oxidoreductase</keyword>
<proteinExistence type="inferred from homology"/>
<reference evidence="3 4" key="1">
    <citation type="submission" date="2019-06" db="EMBL/GenBank/DDBJ databases">
        <title>Sequencing the genomes of 1000 actinobacteria strains.</title>
        <authorList>
            <person name="Klenk H.-P."/>
        </authorList>
    </citation>
    <scope>NUCLEOTIDE SEQUENCE [LARGE SCALE GENOMIC DNA]</scope>
    <source>
        <strain evidence="3 4">DSM 45511</strain>
    </source>
</reference>
<name>A0A543FT16_9PSEU</name>
<dbReference type="SUPFAM" id="SSF51735">
    <property type="entry name" value="NAD(P)-binding Rossmann-fold domains"/>
    <property type="match status" value="1"/>
</dbReference>
<dbReference type="OrthoDB" id="3208554at2"/>
<dbReference type="Gene3D" id="3.40.50.720">
    <property type="entry name" value="NAD(P)-binding Rossmann-like Domain"/>
    <property type="match status" value="1"/>
</dbReference>
<dbReference type="PRINTS" id="PR00081">
    <property type="entry name" value="GDHRDH"/>
</dbReference>
<dbReference type="PRINTS" id="PR00080">
    <property type="entry name" value="SDRFAMILY"/>
</dbReference>